<dbReference type="InterPro" id="IPR004159">
    <property type="entry name" value="Put_SAM_MeTrfase"/>
</dbReference>
<keyword evidence="8" id="KW-0735">Signal-anchor</keyword>
<feature type="domain" description="SWIM-type" evidence="13">
    <location>
        <begin position="992"/>
        <end position="1028"/>
    </location>
</feature>
<keyword evidence="9" id="KW-0325">Glycoprotein</keyword>
<dbReference type="PANTHER" id="PTHR10108">
    <property type="entry name" value="SAM-DEPENDENT METHYLTRANSFERASE"/>
    <property type="match status" value="1"/>
</dbReference>
<feature type="compositionally biased region" description="Polar residues" evidence="12">
    <location>
        <begin position="1119"/>
        <end position="1129"/>
    </location>
</feature>
<feature type="region of interest" description="Disordered" evidence="12">
    <location>
        <begin position="1119"/>
        <end position="1170"/>
    </location>
</feature>
<keyword evidence="14" id="KW-1185">Reference proteome</keyword>
<dbReference type="InParanoid" id="A0A6P9F4B6"/>
<dbReference type="Pfam" id="PF03101">
    <property type="entry name" value="FAR1"/>
    <property type="match status" value="1"/>
</dbReference>
<evidence type="ECO:0000256" key="3">
    <source>
        <dbReference type="ARBA" id="ARBA00022603"/>
    </source>
</evidence>
<evidence type="ECO:0000256" key="8">
    <source>
        <dbReference type="ARBA" id="ARBA00022968"/>
    </source>
</evidence>
<dbReference type="GO" id="GO:0016020">
    <property type="term" value="C:membrane"/>
    <property type="evidence" value="ECO:0007669"/>
    <property type="project" value="UniProtKB-SubCell"/>
</dbReference>
<keyword evidence="3" id="KW-0489">Methyltransferase</keyword>
<comment type="subcellular location">
    <subcellularLocation>
        <location evidence="10">Endomembrane system</location>
        <topology evidence="10">Single-pass membrane protein</topology>
    </subcellularLocation>
    <subcellularLocation>
        <location evidence="1">Membrane</location>
        <topology evidence="1">Single-pass type II membrane protein</topology>
    </subcellularLocation>
</comment>
<dbReference type="GO" id="GO:0008270">
    <property type="term" value="F:zinc ion binding"/>
    <property type="evidence" value="ECO:0007669"/>
    <property type="project" value="UniProtKB-KW"/>
</dbReference>
<proteinExistence type="inferred from homology"/>
<keyword evidence="6 11" id="KW-0863">Zinc-finger</keyword>
<sequence>MFPNGANAYIDDIGKFINLKDGSIRTAIDTGCGVASWGAYLLSRDILPMSFAPRDTHEAQVQFALERGVPALIGIIASKRLPYPSRAFDMAHCSRCLIPWGQHGGLFLIEVDRVLRPGGYWILSGPPIHWKKYWKGWERTKEDLNAEQTTIENVAKSLCWKKLIEQDDISIWQKPNNHLNCKVHRKRLTQNPPFCPGAQDADKAWYTEMETCLTTLPEVSNSEEIAGGELAKWPERLYAIPPRVSKGTVSGVEEEVFQQDAELWKKRVSYYKYVNQQLGQAGRYRNVLDMNAHLGGFAAALIDYPLWVMNVVPVEAKVNTLGVIYERGLIGTYQNWCEAMSTYPRTYDLIHADSVFSLYKDRCEMEDILLEMDRILRPEGSVIFRDDVDVVIKIKNVIDRLEWDSVIVDHEDGPHQRGKLLLAVKNYWTATDDGSSSPLKENMDRTLQASNNLDLNVEQDCRSPKFMHSNGIQSNLYLKDGVSKDAALKIGTEFESDEHAYKFYNKYARLVGFSVRKDWVNRSKVHGQVVSRKFTCSREGYRRKDKRDINVKKHRKETRTGCLAHMIITRQPDGKYQVTHFEEQHNHDNVNPTNAQTLSLQREFSCSPETEAGSATNLESCSTSTFELMTRQLEVRESLDVLALDSDNYLQSERLRDIKEGEAGRLLHYFQRQHFENPSFFYALQLDIDDKVTNIFWADDNMVLDYDHFSDVICLDTTSKSKKDFPPFVQFIGVNHHRQVLIFAAALLYDDTVDSFKWLLQTFIEAMSGKKPKAILTDQDAAIIEAMNSVLPETSHRICVWQMYQNALKHLSLLVKDVDSFAKDLKSCIYDHKDEEDFICGWESMLEKYGLQHNEWLRWMFREREKWAVVYGRNTFFVDMNGLHLGECLFNDLGTRLNLDLDILLFIKYFERVVDEQRCKETEANDEMSRCMPRLMGNVVLLKHASGVYTPRAFEVLQREYEKCLNVVVNRCSQNGSLIEYKVKKFGQAREHTVTFNSSDSTVVCSCMKFEYVGFPCSHALKVLDHQNIKIIPSCYILKRWTKDGRSRSVKDCYNFTIEDNPKLVVASRYKSLCHRMLKLSARASESEGAFQFAARQLDELMEGVEKILTLKPEDAQAITSSSTGANASESEHAETFLDRNAIDDQDENRVKGPKEKVSGNSDRGPPVNVNGKLSHTKGVQNIEASPQDIVTCISSPSRAYISPQATTPNTIMQGMYNFEANQVVQCMYQQSNLVMDQQPNPDIYQPANIFSNQHDLPGQSQLLQEPLIHNPYHESVSSTSQLRQAMDLDVQHEHSSSFLLFDERYRASSNYLGPK</sequence>
<dbReference type="SMART" id="SM00575">
    <property type="entry name" value="ZnF_PMZ"/>
    <property type="match status" value="1"/>
</dbReference>
<keyword evidence="8" id="KW-0812">Transmembrane</keyword>
<dbReference type="SUPFAM" id="SSF53335">
    <property type="entry name" value="S-adenosyl-L-methionine-dependent methyltransferases"/>
    <property type="match status" value="2"/>
</dbReference>
<dbReference type="GO" id="GO:0005737">
    <property type="term" value="C:cytoplasm"/>
    <property type="evidence" value="ECO:0000318"/>
    <property type="project" value="GO_Central"/>
</dbReference>
<evidence type="ECO:0000256" key="10">
    <source>
        <dbReference type="ARBA" id="ARBA00037847"/>
    </source>
</evidence>
<evidence type="ECO:0000256" key="9">
    <source>
        <dbReference type="ARBA" id="ARBA00023180"/>
    </source>
</evidence>
<dbReference type="GO" id="GO:0012505">
    <property type="term" value="C:endomembrane system"/>
    <property type="evidence" value="ECO:0007669"/>
    <property type="project" value="UniProtKB-SubCell"/>
</dbReference>
<keyword evidence="7" id="KW-0862">Zinc</keyword>
<evidence type="ECO:0000256" key="2">
    <source>
        <dbReference type="ARBA" id="ARBA00008361"/>
    </source>
</evidence>
<dbReference type="Pfam" id="PF04434">
    <property type="entry name" value="SWIM"/>
    <property type="match status" value="1"/>
</dbReference>
<dbReference type="PROSITE" id="PS50966">
    <property type="entry name" value="ZF_SWIM"/>
    <property type="match status" value="1"/>
</dbReference>
<evidence type="ECO:0000256" key="12">
    <source>
        <dbReference type="SAM" id="MobiDB-lite"/>
    </source>
</evidence>
<evidence type="ECO:0000256" key="4">
    <source>
        <dbReference type="ARBA" id="ARBA00022679"/>
    </source>
</evidence>
<dbReference type="FunFam" id="3.40.50.150:FF:000090">
    <property type="entry name" value="Probable methyltransferase PMT18"/>
    <property type="match status" value="1"/>
</dbReference>
<dbReference type="InterPro" id="IPR007527">
    <property type="entry name" value="Znf_SWIM"/>
</dbReference>
<name>A0A6P9F4B6_JUGRE</name>
<keyword evidence="4" id="KW-0808">Transferase</keyword>
<evidence type="ECO:0000256" key="5">
    <source>
        <dbReference type="ARBA" id="ARBA00022723"/>
    </source>
</evidence>
<organism evidence="14 15">
    <name type="scientific">Juglans regia</name>
    <name type="common">English walnut</name>
    <dbReference type="NCBI Taxonomy" id="51240"/>
    <lineage>
        <taxon>Eukaryota</taxon>
        <taxon>Viridiplantae</taxon>
        <taxon>Streptophyta</taxon>
        <taxon>Embryophyta</taxon>
        <taxon>Tracheophyta</taxon>
        <taxon>Spermatophyta</taxon>
        <taxon>Magnoliopsida</taxon>
        <taxon>eudicotyledons</taxon>
        <taxon>Gunneridae</taxon>
        <taxon>Pentapetalae</taxon>
        <taxon>rosids</taxon>
        <taxon>fabids</taxon>
        <taxon>Fagales</taxon>
        <taxon>Juglandaceae</taxon>
        <taxon>Juglans</taxon>
    </lineage>
</organism>
<dbReference type="Pfam" id="PF10551">
    <property type="entry name" value="MULE"/>
    <property type="match status" value="1"/>
</dbReference>
<dbReference type="InterPro" id="IPR029063">
    <property type="entry name" value="SAM-dependent_MTases_sf"/>
</dbReference>
<dbReference type="Gene3D" id="3.40.50.150">
    <property type="entry name" value="Vaccinia Virus protein VP39"/>
    <property type="match status" value="1"/>
</dbReference>
<dbReference type="GeneID" id="108998626"/>
<dbReference type="Proteomes" id="UP000235220">
    <property type="component" value="Chromosome 1"/>
</dbReference>
<gene>
    <name evidence="15" type="primary">LOC108998626</name>
</gene>
<dbReference type="GO" id="GO:0032259">
    <property type="term" value="P:methylation"/>
    <property type="evidence" value="ECO:0007669"/>
    <property type="project" value="UniProtKB-KW"/>
</dbReference>
<dbReference type="InterPro" id="IPR018289">
    <property type="entry name" value="MULE_transposase_dom"/>
</dbReference>
<evidence type="ECO:0000256" key="11">
    <source>
        <dbReference type="PROSITE-ProRule" id="PRU00325"/>
    </source>
</evidence>
<evidence type="ECO:0000256" key="6">
    <source>
        <dbReference type="ARBA" id="ARBA00022771"/>
    </source>
</evidence>
<evidence type="ECO:0000256" key="7">
    <source>
        <dbReference type="ARBA" id="ARBA00022833"/>
    </source>
</evidence>
<comment type="similarity">
    <text evidence="2">Belongs to the methyltransferase superfamily.</text>
</comment>
<evidence type="ECO:0000313" key="14">
    <source>
        <dbReference type="Proteomes" id="UP000235220"/>
    </source>
</evidence>
<dbReference type="PANTHER" id="PTHR10108:SF1049">
    <property type="entry name" value="METHYLTRANSFERASE"/>
    <property type="match status" value="1"/>
</dbReference>
<protein>
    <submittedName>
        <fullName evidence="15">Protein FAR1-RELATED SEQUENCE 5-like isoform X1</fullName>
    </submittedName>
</protein>
<dbReference type="InterPro" id="IPR006564">
    <property type="entry name" value="Znf_PMZ"/>
</dbReference>
<reference evidence="15" key="1">
    <citation type="submission" date="2025-08" db="UniProtKB">
        <authorList>
            <consortium name="RefSeq"/>
        </authorList>
    </citation>
    <scope>IDENTIFICATION</scope>
    <source>
        <tissue evidence="15">Leaves</tissue>
    </source>
</reference>
<dbReference type="GO" id="GO:0008168">
    <property type="term" value="F:methyltransferase activity"/>
    <property type="evidence" value="ECO:0007669"/>
    <property type="project" value="UniProtKB-KW"/>
</dbReference>
<dbReference type="RefSeq" id="XP_035550733.1">
    <property type="nucleotide sequence ID" value="XM_035694840.1"/>
</dbReference>
<feature type="compositionally biased region" description="Basic and acidic residues" evidence="12">
    <location>
        <begin position="1130"/>
        <end position="1158"/>
    </location>
</feature>
<evidence type="ECO:0000259" key="13">
    <source>
        <dbReference type="PROSITE" id="PS50966"/>
    </source>
</evidence>
<evidence type="ECO:0000313" key="15">
    <source>
        <dbReference type="RefSeq" id="XP_035550733.1"/>
    </source>
</evidence>
<dbReference type="Pfam" id="PF03141">
    <property type="entry name" value="Methyltransf_29"/>
    <property type="match status" value="1"/>
</dbReference>
<dbReference type="InterPro" id="IPR004330">
    <property type="entry name" value="FAR1_DNA_bnd_dom"/>
</dbReference>
<keyword evidence="5" id="KW-0479">Metal-binding</keyword>
<evidence type="ECO:0000256" key="1">
    <source>
        <dbReference type="ARBA" id="ARBA00004606"/>
    </source>
</evidence>
<dbReference type="OrthoDB" id="2402896at2759"/>
<accession>A0A6P9F4B6</accession>